<dbReference type="GeneID" id="30036663"/>
<protein>
    <submittedName>
        <fullName evidence="2">Uncharacterized protein</fullName>
    </submittedName>
</protein>
<dbReference type="EMBL" id="CP014500">
    <property type="protein sequence ID" value="ANB11700.1"/>
    <property type="molecule type" value="Genomic_DNA"/>
</dbReference>
<sequence>MLQRKSGHIINVVDVNGILATPSLGLMTTAVRALEGYSESLALSVFEQNVKVTIVESALEVSVGTNPLVLAGNGRSSGRDESVSTDNGNEKRNGLNNDGGQDKSMIESDIDNIGNSNSIQKASSAPDTSIEREAAKFYSRSTLCGETKSVFSRISIFPKEPFNDTIHAVMEVAGVKNPPGRIAAGLAPSSQIREYLSAMSDDLDDFDPDAKNAPE</sequence>
<organism evidence="2 3">
    <name type="scientific">Sugiyamaella lignohabitans</name>
    <dbReference type="NCBI Taxonomy" id="796027"/>
    <lineage>
        <taxon>Eukaryota</taxon>
        <taxon>Fungi</taxon>
        <taxon>Dikarya</taxon>
        <taxon>Ascomycota</taxon>
        <taxon>Saccharomycotina</taxon>
        <taxon>Dipodascomycetes</taxon>
        <taxon>Dipodascales</taxon>
        <taxon>Trichomonascaceae</taxon>
        <taxon>Sugiyamaella</taxon>
    </lineage>
</organism>
<feature type="compositionally biased region" description="Basic and acidic residues" evidence="1">
    <location>
        <begin position="77"/>
        <end position="93"/>
    </location>
</feature>
<accession>A0A167CHE6</accession>
<name>A0A167CHE6_9ASCO</name>
<dbReference type="OrthoDB" id="1933717at2759"/>
<dbReference type="Gene3D" id="3.40.50.720">
    <property type="entry name" value="NAD(P)-binding Rossmann-like Domain"/>
    <property type="match status" value="1"/>
</dbReference>
<dbReference type="Proteomes" id="UP000189580">
    <property type="component" value="Chromosome c"/>
</dbReference>
<dbReference type="SUPFAM" id="SSF51735">
    <property type="entry name" value="NAD(P)-binding Rossmann-fold domains"/>
    <property type="match status" value="1"/>
</dbReference>
<proteinExistence type="predicted"/>
<keyword evidence="3" id="KW-1185">Reference proteome</keyword>
<feature type="compositionally biased region" description="Polar residues" evidence="1">
    <location>
        <begin position="113"/>
        <end position="127"/>
    </location>
</feature>
<reference evidence="2 3" key="1">
    <citation type="submission" date="2016-02" db="EMBL/GenBank/DDBJ databases">
        <title>Complete genome sequence and transcriptome regulation of the pentose utilising yeast Sugiyamaella lignohabitans.</title>
        <authorList>
            <person name="Bellasio M."/>
            <person name="Peymann A."/>
            <person name="Valli M."/>
            <person name="Sipitzky M."/>
            <person name="Graf A."/>
            <person name="Sauer M."/>
            <person name="Marx H."/>
            <person name="Mattanovich D."/>
        </authorList>
    </citation>
    <scope>NUCLEOTIDE SEQUENCE [LARGE SCALE GENOMIC DNA]</scope>
    <source>
        <strain evidence="2 3">CBS 10342</strain>
    </source>
</reference>
<dbReference type="AlphaFoldDB" id="A0A167CHE6"/>
<dbReference type="KEGG" id="slb:AWJ20_4521"/>
<dbReference type="InterPro" id="IPR036291">
    <property type="entry name" value="NAD(P)-bd_dom_sf"/>
</dbReference>
<feature type="region of interest" description="Disordered" evidence="1">
    <location>
        <begin position="70"/>
        <end position="127"/>
    </location>
</feature>
<evidence type="ECO:0000256" key="1">
    <source>
        <dbReference type="SAM" id="MobiDB-lite"/>
    </source>
</evidence>
<gene>
    <name evidence="2" type="ORF">AWJ20_4521</name>
</gene>
<evidence type="ECO:0000313" key="3">
    <source>
        <dbReference type="Proteomes" id="UP000189580"/>
    </source>
</evidence>
<evidence type="ECO:0000313" key="2">
    <source>
        <dbReference type="EMBL" id="ANB11700.1"/>
    </source>
</evidence>
<dbReference type="RefSeq" id="XP_018734177.1">
    <property type="nucleotide sequence ID" value="XM_018881600.1"/>
</dbReference>